<feature type="transmembrane region" description="Helical" evidence="1">
    <location>
        <begin position="21"/>
        <end position="39"/>
    </location>
</feature>
<proteinExistence type="predicted"/>
<keyword evidence="3" id="KW-1185">Reference proteome</keyword>
<gene>
    <name evidence="2" type="ORF">J1777_09550</name>
</gene>
<keyword evidence="1" id="KW-1133">Transmembrane helix</keyword>
<evidence type="ECO:0000256" key="1">
    <source>
        <dbReference type="SAM" id="Phobius"/>
    </source>
</evidence>
<accession>A0A939H0F0</accession>
<comment type="caution">
    <text evidence="2">The sequence shown here is derived from an EMBL/GenBank/DDBJ whole genome shotgun (WGS) entry which is preliminary data.</text>
</comment>
<organism evidence="2 3">
    <name type="scientific">Comamonas denitrificans</name>
    <dbReference type="NCBI Taxonomy" id="117506"/>
    <lineage>
        <taxon>Bacteria</taxon>
        <taxon>Pseudomonadati</taxon>
        <taxon>Pseudomonadota</taxon>
        <taxon>Betaproteobacteria</taxon>
        <taxon>Burkholderiales</taxon>
        <taxon>Comamonadaceae</taxon>
        <taxon>Comamonas</taxon>
    </lineage>
</organism>
<keyword evidence="1" id="KW-0472">Membrane</keyword>
<dbReference type="EMBL" id="JAFNME010000019">
    <property type="protein sequence ID" value="MBO1250063.1"/>
    <property type="molecule type" value="Genomic_DNA"/>
</dbReference>
<sequence length="55" mass="6251">MTTEPTTPTSAPQRRPIWQRALAWLVVALVLLAVFGLYLDPDFMLTIAEQTWACF</sequence>
<keyword evidence="1" id="KW-0812">Transmembrane</keyword>
<reference evidence="2" key="1">
    <citation type="submission" date="2021-03" db="EMBL/GenBank/DDBJ databases">
        <title>Comamonas denitrificans.</title>
        <authorList>
            <person name="Finster K."/>
        </authorList>
    </citation>
    <scope>NUCLEOTIDE SEQUENCE</scope>
    <source>
        <strain evidence="2">MM2021_4</strain>
    </source>
</reference>
<dbReference type="RefSeq" id="WP_207575504.1">
    <property type="nucleotide sequence ID" value="NZ_JAFNME010000019.1"/>
</dbReference>
<evidence type="ECO:0000313" key="2">
    <source>
        <dbReference type="EMBL" id="MBO1250063.1"/>
    </source>
</evidence>
<protein>
    <submittedName>
        <fullName evidence="2">Uncharacterized protein</fullName>
    </submittedName>
</protein>
<dbReference type="Proteomes" id="UP000664731">
    <property type="component" value="Unassembled WGS sequence"/>
</dbReference>
<evidence type="ECO:0000313" key="3">
    <source>
        <dbReference type="Proteomes" id="UP000664731"/>
    </source>
</evidence>
<dbReference type="AlphaFoldDB" id="A0A939H0F0"/>
<name>A0A939H0F0_9BURK</name>